<accession>A0ABW5JEG7</accession>
<dbReference type="InterPro" id="IPR013783">
    <property type="entry name" value="Ig-like_fold"/>
</dbReference>
<organism evidence="3 4">
    <name type="scientific">Emticicia soli</name>
    <dbReference type="NCBI Taxonomy" id="2027878"/>
    <lineage>
        <taxon>Bacteria</taxon>
        <taxon>Pseudomonadati</taxon>
        <taxon>Bacteroidota</taxon>
        <taxon>Cytophagia</taxon>
        <taxon>Cytophagales</taxon>
        <taxon>Leadbetterellaceae</taxon>
        <taxon>Emticicia</taxon>
    </lineage>
</organism>
<protein>
    <recommendedName>
        <fullName evidence="5">DUF11 domain-containing protein</fullName>
    </recommendedName>
</protein>
<reference evidence="4" key="1">
    <citation type="journal article" date="2019" name="Int. J. Syst. Evol. Microbiol.">
        <title>The Global Catalogue of Microorganisms (GCM) 10K type strain sequencing project: providing services to taxonomists for standard genome sequencing and annotation.</title>
        <authorList>
            <consortium name="The Broad Institute Genomics Platform"/>
            <consortium name="The Broad Institute Genome Sequencing Center for Infectious Disease"/>
            <person name="Wu L."/>
            <person name="Ma J."/>
        </authorList>
    </citation>
    <scope>NUCLEOTIDE SEQUENCE [LARGE SCALE GENOMIC DNA]</scope>
    <source>
        <strain evidence="4">KCTC 52344</strain>
    </source>
</reference>
<gene>
    <name evidence="3" type="ORF">ACFSR2_24415</name>
</gene>
<evidence type="ECO:0000313" key="4">
    <source>
        <dbReference type="Proteomes" id="UP001597510"/>
    </source>
</evidence>
<dbReference type="EMBL" id="JBHULC010000039">
    <property type="protein sequence ID" value="MFD2524068.1"/>
    <property type="molecule type" value="Genomic_DNA"/>
</dbReference>
<feature type="domain" description="Ig-like" evidence="2">
    <location>
        <begin position="522"/>
        <end position="605"/>
    </location>
</feature>
<feature type="domain" description="DUF11" evidence="1">
    <location>
        <begin position="125"/>
        <end position="227"/>
    </location>
</feature>
<keyword evidence="4" id="KW-1185">Reference proteome</keyword>
<dbReference type="Proteomes" id="UP001597510">
    <property type="component" value="Unassembled WGS sequence"/>
</dbReference>
<dbReference type="RefSeq" id="WP_340238575.1">
    <property type="nucleotide sequence ID" value="NZ_JBBEWC010000010.1"/>
</dbReference>
<dbReference type="InterPro" id="IPR044023">
    <property type="entry name" value="Ig_7"/>
</dbReference>
<feature type="domain" description="Ig-like" evidence="2">
    <location>
        <begin position="607"/>
        <end position="688"/>
    </location>
</feature>
<comment type="caution">
    <text evidence="3">The sequence shown here is derived from an EMBL/GenBank/DDBJ whole genome shotgun (WGS) entry which is preliminary data.</text>
</comment>
<evidence type="ECO:0000259" key="1">
    <source>
        <dbReference type="Pfam" id="PF01345"/>
    </source>
</evidence>
<evidence type="ECO:0008006" key="5">
    <source>
        <dbReference type="Google" id="ProtNLM"/>
    </source>
</evidence>
<dbReference type="Gene3D" id="2.60.40.10">
    <property type="entry name" value="Immunoglobulins"/>
    <property type="match status" value="3"/>
</dbReference>
<sequence>MSQSAFAQRVPVPCTSPIPVNLVGVDATGPTANNAKIRLTGLPSGEYRVGYSVGDTYTGPAFAEANKFSILQADSSYLARNLQNPTTAAGTKYIVRVFAPDTTCYYDHTFILERVNFNTKPLYTDVDVNVTHNGGTFVALGSQVTVTIVARNIGTAAANGLEFKLEIPEGLSNVTAANVPAGTTYTNGVWTVPTLAAGTGTATLTLTGTVTSRGIRVVTANLTKADESNGIKDADSKADADATTNVPGEDDYSQACISTPFDYCNDDEYKITLANYTGVVWKKGDVVITADNAASLGVIFQANGPLIIKSEGEYSYTIVKDGATNCPTGGCCPIKIEAGIPPKLATTDLGQSICYQASFTDIKATLTQNPRGTVIYEWYNDNGANNAGTAIIAGQTTADFTAKPTEIGVYKYKLKVYDQDHKNCADSITFTLTIRELPIVAITKVPDVCEESTISFKLEGNVDGATFAWAGPSASGFTSTIANPEKLNADKDKDAGIYTVTVTNGQSCSATATTLVVINELPGEPVVTNKVFCEKDAAVDLVATNSGTGYTTQWYGNYSTGGTASLVVPNYNPVETDTVYYYVSQKNDATGCESHRAALQVIVNPKPDAPVANPVSACKDSAPVTLAVAENTTGYTILWYDKAATGGTASTTATIAPTADIGKTIYYLSKKDNVTTCESDRSSIEVTIKAIPVLTINPVTVCAKDTIILAVQGASPTDTYSWTGQNGFASTLAGPEKLNASSADAGLYSVTVTNGESCSASATTSVTVNKLPDAPTVTEKTYCPGDTPVPLDAPKLPNHTLLWYTEATATAKDAYPDPYTPGPEVTKSTGTTDFFVTQKDDVTGCESPKATLVVRVHRKPTTPKVDDVVYCQAVSAATLVFNPDQGHTVLWFKNEATGVVSEPTAPTPSTQQAGTTFYYVSQTETSTGCISDRDTIKVEVNPTPSLPVIANNKNTYCEGETPNKLEATAEGSNTILWIIGGGTSATPPPVNTETAGLTNYYVLQVIPGTGCESGWATIPVTVNPKPIAELIAVNALCVGSTPQSNAQLILTRYRDSDKVSYSPGTTYNPATATPFATIPDGAGGIFASTLPNPTVDQAYTVRVQNRFECTADKTEVITFKDCGCPGGYCEPATIEQKRAK</sequence>
<evidence type="ECO:0000259" key="2">
    <source>
        <dbReference type="Pfam" id="PF19081"/>
    </source>
</evidence>
<proteinExistence type="predicted"/>
<dbReference type="Pfam" id="PF19081">
    <property type="entry name" value="Ig_7"/>
    <property type="match status" value="3"/>
</dbReference>
<name>A0ABW5JEG7_9BACT</name>
<evidence type="ECO:0000313" key="3">
    <source>
        <dbReference type="EMBL" id="MFD2524068.1"/>
    </source>
</evidence>
<dbReference type="Pfam" id="PF01345">
    <property type="entry name" value="DUF11"/>
    <property type="match status" value="1"/>
</dbReference>
<dbReference type="InterPro" id="IPR001434">
    <property type="entry name" value="OmcB-like_DUF11"/>
</dbReference>
<feature type="domain" description="Ig-like" evidence="2">
    <location>
        <begin position="860"/>
        <end position="942"/>
    </location>
</feature>